<dbReference type="PANTHER" id="PTHR43038:SF3">
    <property type="entry name" value="ABC TRANSPORTER G FAMILY MEMBER 20 ISOFORM X1"/>
    <property type="match status" value="1"/>
</dbReference>
<keyword evidence="2" id="KW-1185">Reference proteome</keyword>
<dbReference type="KEGG" id="dci:113471871"/>
<keyword evidence="1" id="KW-0472">Membrane</keyword>
<dbReference type="Proteomes" id="UP000079169">
    <property type="component" value="Unplaced"/>
</dbReference>
<reference evidence="3" key="1">
    <citation type="submission" date="2025-08" db="UniProtKB">
        <authorList>
            <consortium name="RefSeq"/>
        </authorList>
    </citation>
    <scope>IDENTIFICATION</scope>
</reference>
<organism evidence="2 3">
    <name type="scientific">Diaphorina citri</name>
    <name type="common">Asian citrus psyllid</name>
    <dbReference type="NCBI Taxonomy" id="121845"/>
    <lineage>
        <taxon>Eukaryota</taxon>
        <taxon>Metazoa</taxon>
        <taxon>Ecdysozoa</taxon>
        <taxon>Arthropoda</taxon>
        <taxon>Hexapoda</taxon>
        <taxon>Insecta</taxon>
        <taxon>Pterygota</taxon>
        <taxon>Neoptera</taxon>
        <taxon>Paraneoptera</taxon>
        <taxon>Hemiptera</taxon>
        <taxon>Sternorrhyncha</taxon>
        <taxon>Psylloidea</taxon>
        <taxon>Psyllidae</taxon>
        <taxon>Diaphorininae</taxon>
        <taxon>Diaphorina</taxon>
    </lineage>
</organism>
<dbReference type="PANTHER" id="PTHR43038">
    <property type="entry name" value="ATP-BINDING CASSETTE, SUB-FAMILY H, MEMBER 1"/>
    <property type="match status" value="1"/>
</dbReference>
<feature type="transmembrane region" description="Helical" evidence="1">
    <location>
        <begin position="298"/>
        <end position="321"/>
    </location>
</feature>
<feature type="transmembrane region" description="Helical" evidence="1">
    <location>
        <begin position="327"/>
        <end position="354"/>
    </location>
</feature>
<protein>
    <submittedName>
        <fullName evidence="3">Uncharacterized protein LOC113471871</fullName>
    </submittedName>
</protein>
<keyword evidence="1" id="KW-1133">Transmembrane helix</keyword>
<dbReference type="STRING" id="121845.A0A3Q0JJY3"/>
<evidence type="ECO:0000313" key="2">
    <source>
        <dbReference type="Proteomes" id="UP000079169"/>
    </source>
</evidence>
<evidence type="ECO:0000256" key="1">
    <source>
        <dbReference type="SAM" id="Phobius"/>
    </source>
</evidence>
<gene>
    <name evidence="3" type="primary">LOC113471871</name>
</gene>
<dbReference type="AlphaFoldDB" id="A0A3Q0JJY3"/>
<dbReference type="PaxDb" id="121845-A0A3Q0JJY3"/>
<feature type="non-terminal residue" evidence="3">
    <location>
        <position position="1"/>
    </location>
</feature>
<sequence length="404" mass="45148">VALMRQGVLLAEAPPEDLIKQYQATTLEDVFLQLCYVQNQATQDVTPTAKVVFKHPYAKKRQSLSAVWPHTKAILYKIITWARINFPVFFTISFIFSALCIVACNEMLTSFPPATVGFVNHESGGNCEALALNSTPPCVPSGKYSNLGCQFITIWRSRNPNIPMIYYPLMDEAMSDGRKGTIVAILEISANFSQGIAARMIHGMRSKKELIENSTIDVWGDTTDYMRTLKVEVEMQSSFVDMYRGLLTACGYDKRVADMPPMIVSADKLHAHIESRSGNAVLICGHVPIFEIFLAHGLFLACYNLLNIASMLTIYFTFYWTPRGSVWLSYVLLNVEGLSGIVLGKCGIVIGYIWPVEAVWPPIKPLSYILFPNTLISEAYRAVEWKSANILHPEVVQAISYTGF</sequence>
<feature type="transmembrane region" description="Helical" evidence="1">
    <location>
        <begin position="84"/>
        <end position="104"/>
    </location>
</feature>
<evidence type="ECO:0000313" key="3">
    <source>
        <dbReference type="RefSeq" id="XP_026687130.1"/>
    </source>
</evidence>
<name>A0A3Q0JJY3_DIACI</name>
<proteinExistence type="predicted"/>
<accession>A0A3Q0JJY3</accession>
<keyword evidence="1" id="KW-0812">Transmembrane</keyword>
<dbReference type="RefSeq" id="XP_026687130.1">
    <property type="nucleotide sequence ID" value="XM_026831329.1"/>
</dbReference>
<dbReference type="GeneID" id="113471871"/>